<evidence type="ECO:0000313" key="8">
    <source>
        <dbReference type="EMBL" id="EAT45713.1"/>
    </source>
</evidence>
<dbReference type="InterPro" id="IPR023331">
    <property type="entry name" value="Rhabdovirus_ncapsid_C"/>
</dbReference>
<dbReference type="VEuPathDB" id="VectorBase:AAEL026552"/>
<dbReference type="AlphaFoldDB" id="Q0IGC6"/>
<evidence type="ECO:0000259" key="7">
    <source>
        <dbReference type="Pfam" id="PF00945"/>
    </source>
</evidence>
<dbReference type="HOGENOM" id="CLU_046588_0_0_1"/>
<dbReference type="Gene3D" id="1.10.3610.10">
    <property type="entry name" value="Nucleoprotein"/>
    <property type="match status" value="1"/>
</dbReference>
<evidence type="ECO:0000313" key="9">
    <source>
        <dbReference type="Proteomes" id="UP000682892"/>
    </source>
</evidence>
<dbReference type="Pfam" id="PF00945">
    <property type="entry name" value="Rhabdo_ncap"/>
    <property type="match status" value="1"/>
</dbReference>
<organism evidence="8 9">
    <name type="scientific">Aedes aegypti</name>
    <name type="common">Yellowfever mosquito</name>
    <name type="synonym">Culex aegypti</name>
    <dbReference type="NCBI Taxonomy" id="7159"/>
    <lineage>
        <taxon>Eukaryota</taxon>
        <taxon>Metazoa</taxon>
        <taxon>Ecdysozoa</taxon>
        <taxon>Arthropoda</taxon>
        <taxon>Hexapoda</taxon>
        <taxon>Insecta</taxon>
        <taxon>Pterygota</taxon>
        <taxon>Neoptera</taxon>
        <taxon>Endopterygota</taxon>
        <taxon>Diptera</taxon>
        <taxon>Nematocera</taxon>
        <taxon>Culicoidea</taxon>
        <taxon>Culicidae</taxon>
        <taxon>Culicinae</taxon>
        <taxon>Aedini</taxon>
        <taxon>Aedes</taxon>
        <taxon>Stegomyia</taxon>
    </lineage>
</organism>
<dbReference type="SUPFAM" id="SSF140809">
    <property type="entry name" value="Rhabdovirus nucleoprotein-like"/>
    <property type="match status" value="1"/>
</dbReference>
<evidence type="ECO:0000256" key="4">
    <source>
        <dbReference type="ARBA" id="ARBA00023200"/>
    </source>
</evidence>
<accession>Q0IGC6</accession>
<keyword evidence="3" id="KW-0694">RNA-binding</keyword>
<dbReference type="OMA" id="DEEWVTH"/>
<dbReference type="InterPro" id="IPR000448">
    <property type="entry name" value="Rhabdo_ncapsid"/>
</dbReference>
<evidence type="ECO:0000256" key="5">
    <source>
        <dbReference type="ARBA" id="ARBA00023274"/>
    </source>
</evidence>
<dbReference type="GO" id="GO:0030430">
    <property type="term" value="C:host cell cytoplasm"/>
    <property type="evidence" value="ECO:0007669"/>
    <property type="project" value="UniProtKB-SubCell"/>
</dbReference>
<dbReference type="eggNOG" id="ENOG502SSPV">
    <property type="taxonomic scope" value="Eukaryota"/>
</dbReference>
<evidence type="ECO:0000256" key="2">
    <source>
        <dbReference type="ARBA" id="ARBA00004328"/>
    </source>
</evidence>
<feature type="domain" description="Rhabdovirus nucleocapsid" evidence="7">
    <location>
        <begin position="41"/>
        <end position="294"/>
    </location>
</feature>
<dbReference type="PhylomeDB" id="Q0IGC6"/>
<feature type="region of interest" description="Disordered" evidence="6">
    <location>
        <begin position="306"/>
        <end position="327"/>
    </location>
</feature>
<reference evidence="8" key="2">
    <citation type="journal article" date="2007" name="Science">
        <title>Genome sequence of Aedes aegypti, a major arbovirus vector.</title>
        <authorList>
            <person name="Nene V."/>
            <person name="Wortman J.R."/>
            <person name="Lawson D."/>
            <person name="Haas B."/>
            <person name="Kodira C."/>
            <person name="Tu Z.J."/>
            <person name="Loftus B."/>
            <person name="Xi Z."/>
            <person name="Megy K."/>
            <person name="Grabherr M."/>
            <person name="Ren Q."/>
            <person name="Zdobnov E.M."/>
            <person name="Lobo N.F."/>
            <person name="Campbell K.S."/>
            <person name="Brown S.E."/>
            <person name="Bonaldo M.F."/>
            <person name="Zhu J."/>
            <person name="Sinkins S.P."/>
            <person name="Hogenkamp D.G."/>
            <person name="Amedeo P."/>
            <person name="Arensburger P."/>
            <person name="Atkinson P.W."/>
            <person name="Bidwell S."/>
            <person name="Biedler J."/>
            <person name="Birney E."/>
            <person name="Bruggner R.V."/>
            <person name="Costas J."/>
            <person name="Coy M.R."/>
            <person name="Crabtree J."/>
            <person name="Crawford M."/>
            <person name="Debruyn B."/>
            <person name="Decaprio D."/>
            <person name="Eiglmeier K."/>
            <person name="Eisenstadt E."/>
            <person name="El-Dorry H."/>
            <person name="Gelbart W.M."/>
            <person name="Gomes S.L."/>
            <person name="Hammond M."/>
            <person name="Hannick L.I."/>
            <person name="Hogan J.R."/>
            <person name="Holmes M.H."/>
            <person name="Jaffe D."/>
            <person name="Johnston J.S."/>
            <person name="Kennedy R.C."/>
            <person name="Koo H."/>
            <person name="Kravitz S."/>
            <person name="Kriventseva E.V."/>
            <person name="Kulp D."/>
            <person name="Labutti K."/>
            <person name="Lee E."/>
            <person name="Li S."/>
            <person name="Lovin D.D."/>
            <person name="Mao C."/>
            <person name="Mauceli E."/>
            <person name="Menck C.F."/>
            <person name="Miller J.R."/>
            <person name="Montgomery P."/>
            <person name="Mori A."/>
            <person name="Nascimento A.L."/>
            <person name="Naveira H.F."/>
            <person name="Nusbaum C."/>
            <person name="O'leary S."/>
            <person name="Orvis J."/>
            <person name="Pertea M."/>
            <person name="Quesneville H."/>
            <person name="Reidenbach K.R."/>
            <person name="Rogers Y.H."/>
            <person name="Roth C.W."/>
            <person name="Schneider J.R."/>
            <person name="Schatz M."/>
            <person name="Shumway M."/>
            <person name="Stanke M."/>
            <person name="Stinson E.O."/>
            <person name="Tubio J.M."/>
            <person name="Vanzee J.P."/>
            <person name="Verjovski-Almeida S."/>
            <person name="Werner D."/>
            <person name="White O."/>
            <person name="Wyder S."/>
            <person name="Zeng Q."/>
            <person name="Zhao Q."/>
            <person name="Zhao Y."/>
            <person name="Hill C.A."/>
            <person name="Raikhel A.S."/>
            <person name="Soares M.B."/>
            <person name="Knudson D.L."/>
            <person name="Lee N.H."/>
            <person name="Galagan J."/>
            <person name="Salzberg S.L."/>
            <person name="Paulsen I.T."/>
            <person name="Dimopoulos G."/>
            <person name="Collins F.H."/>
            <person name="Birren B."/>
            <person name="Fraser-Liggett C.M."/>
            <person name="Severson D.W."/>
        </authorList>
    </citation>
    <scope>NUCLEOTIDE SEQUENCE [LARGE SCALE GENOMIC DNA]</scope>
    <source>
        <strain evidence="8">Liverpool</strain>
    </source>
</reference>
<keyword evidence="4" id="KW-1035">Host cytoplasm</keyword>
<dbReference type="InterPro" id="IPR023330">
    <property type="entry name" value="Rhabdovirus_ncapsid_N"/>
</dbReference>
<evidence type="ECO:0000256" key="6">
    <source>
        <dbReference type="SAM" id="MobiDB-lite"/>
    </source>
</evidence>
<comment type="subcellular location">
    <subcellularLocation>
        <location evidence="1">Host cytoplasm</location>
    </subcellularLocation>
    <subcellularLocation>
        <location evidence="2">Virion</location>
    </subcellularLocation>
</comment>
<dbReference type="PaxDb" id="7159-AAEL003033-PA"/>
<reference evidence="8" key="1">
    <citation type="submission" date="2005-10" db="EMBL/GenBank/DDBJ databases">
        <authorList>
            <person name="Loftus B.J."/>
            <person name="Nene V.M."/>
            <person name="Hannick L.I."/>
            <person name="Bidwell S."/>
            <person name="Haas B."/>
            <person name="Amedeo P."/>
            <person name="Orvis J."/>
            <person name="Wortman J.R."/>
            <person name="White O.R."/>
            <person name="Salzberg S."/>
            <person name="Shumway M."/>
            <person name="Koo H."/>
            <person name="Zhao Y."/>
            <person name="Holmes M."/>
            <person name="Miller J."/>
            <person name="Schatz M."/>
            <person name="Pop M."/>
            <person name="Pai G."/>
            <person name="Utterback T."/>
            <person name="Rogers Y.-H."/>
            <person name="Kravitz S."/>
            <person name="Fraser C.M."/>
        </authorList>
    </citation>
    <scope>NUCLEOTIDE SEQUENCE</scope>
    <source>
        <strain evidence="8">Liverpool</strain>
    </source>
</reference>
<dbReference type="EMBL" id="CH477260">
    <property type="protein sequence ID" value="EAT45713.1"/>
    <property type="molecule type" value="Genomic_DNA"/>
</dbReference>
<feature type="region of interest" description="Disordered" evidence="6">
    <location>
        <begin position="1"/>
        <end position="24"/>
    </location>
</feature>
<evidence type="ECO:0000256" key="3">
    <source>
        <dbReference type="ARBA" id="ARBA00022884"/>
    </source>
</evidence>
<reference evidence="8" key="3">
    <citation type="submission" date="2012-09" db="EMBL/GenBank/DDBJ databases">
        <authorList>
            <consortium name="VectorBase"/>
        </authorList>
    </citation>
    <scope>NUCLEOTIDE SEQUENCE</scope>
    <source>
        <strain evidence="8">Liverpool</strain>
    </source>
</reference>
<dbReference type="GO" id="GO:1990904">
    <property type="term" value="C:ribonucleoprotein complex"/>
    <property type="evidence" value="ECO:0007669"/>
    <property type="project" value="UniProtKB-KW"/>
</dbReference>
<keyword evidence="5" id="KW-0687">Ribonucleoprotein</keyword>
<dbReference type="InterPro" id="IPR035961">
    <property type="entry name" value="Rhabdovirus_nucleoprotein-like"/>
</dbReference>
<dbReference type="Gene3D" id="1.10.3570.10">
    <property type="entry name" value="Rhabdovirus nucleocapsid protein like domain"/>
    <property type="match status" value="1"/>
</dbReference>
<gene>
    <name evidence="8" type="ORF">AaeL_AAEL003033</name>
</gene>
<dbReference type="GO" id="GO:0003723">
    <property type="term" value="F:RNA binding"/>
    <property type="evidence" value="ECO:0007669"/>
    <property type="project" value="UniProtKB-KW"/>
</dbReference>
<dbReference type="Proteomes" id="UP000682892">
    <property type="component" value="Chromosome 1"/>
</dbReference>
<evidence type="ECO:0000256" key="1">
    <source>
        <dbReference type="ARBA" id="ARBA00004192"/>
    </source>
</evidence>
<proteinExistence type="predicted"/>
<sequence>MGRKRRTPVRTLSPTQMSDRHPPGETLETLIGAILGAGQNVIDVGLALRYIWLCFDRIKGRLDEEWVTHGVVVGAEVTPRNLLNYVEVEEGEPYAGGNPGNAGQWLRALALVLSPIRLNSQLRREYLDALTGRYKATLEEFAGMRINDSPGTFALQHAAWNQNTIFLRLSAALDMFLFKFKDHEHSKLRFSTVTCRFGDCAGIGDLRFILKILGLNLTEFSQWIWTASTADDLKRLLRPNEEIDKRDSFTPYIASMRLCSKSPYSATANPNLHIFVHAIGCANLRARSINSRMARVIIWNLSSTGKGASRRRREPGLRWRSNQQPGR</sequence>
<name>Q0IGC6_AEDAE</name>
<protein>
    <submittedName>
        <fullName evidence="8">AAEL003033-PA</fullName>
    </submittedName>
</protein>